<feature type="binding site" evidence="6">
    <location>
        <position position="284"/>
    </location>
    <ligand>
        <name>S-adenosyl-L-methionine</name>
        <dbReference type="ChEBI" id="CHEBI:59789"/>
    </ligand>
</feature>
<feature type="domain" description="SAM-dependent MTase RsmB/NOP-type" evidence="7">
    <location>
        <begin position="132"/>
        <end position="420"/>
    </location>
</feature>
<dbReference type="Pfam" id="PF01189">
    <property type="entry name" value="Methyltr_RsmB-F"/>
    <property type="match status" value="1"/>
</dbReference>
<dbReference type="AlphaFoldDB" id="A0A2C9CPH7"/>
<dbReference type="InterPro" id="IPR035926">
    <property type="entry name" value="NusB-like_sf"/>
</dbReference>
<dbReference type="SUPFAM" id="SSF53335">
    <property type="entry name" value="S-adenosyl-L-methionine-dependent methyltransferases"/>
    <property type="match status" value="1"/>
</dbReference>
<keyword evidence="4 6" id="KW-0949">S-adenosyl-L-methionine</keyword>
<dbReference type="PANTHER" id="PTHR22807">
    <property type="entry name" value="NOP2 YEAST -RELATED NOL1/NOP2/FMU SUN DOMAIN-CONTAINING"/>
    <property type="match status" value="1"/>
</dbReference>
<evidence type="ECO:0000313" key="9">
    <source>
        <dbReference type="Proteomes" id="UP000220034"/>
    </source>
</evidence>
<keyword evidence="5 6" id="KW-0694">RNA-binding</keyword>
<dbReference type="InterPro" id="IPR006027">
    <property type="entry name" value="NusB_RsmB_TIM44"/>
</dbReference>
<keyword evidence="3 6" id="KW-0808">Transferase</keyword>
<comment type="similarity">
    <text evidence="1 6">Belongs to the class I-like SAM-binding methyltransferase superfamily. RsmB/NOP family.</text>
</comment>
<dbReference type="RefSeq" id="WP_245851379.1">
    <property type="nucleotide sequence ID" value="NZ_OCTN01000001.1"/>
</dbReference>
<protein>
    <submittedName>
        <fullName evidence="8">16S rRNA (Cytosine967-C5)-methyltransferase</fullName>
    </submittedName>
</protein>
<keyword evidence="2 6" id="KW-0489">Methyltransferase</keyword>
<dbReference type="GO" id="GO:0001510">
    <property type="term" value="P:RNA methylation"/>
    <property type="evidence" value="ECO:0007669"/>
    <property type="project" value="InterPro"/>
</dbReference>
<reference evidence="9" key="1">
    <citation type="submission" date="2017-09" db="EMBL/GenBank/DDBJ databases">
        <authorList>
            <person name="Varghese N."/>
            <person name="Submissions S."/>
        </authorList>
    </citation>
    <scope>NUCLEOTIDE SEQUENCE [LARGE SCALE GENOMIC DNA]</scope>
    <source>
        <strain evidence="9">C7</strain>
    </source>
</reference>
<dbReference type="InterPro" id="IPR023267">
    <property type="entry name" value="RCMT"/>
</dbReference>
<evidence type="ECO:0000256" key="2">
    <source>
        <dbReference type="ARBA" id="ARBA00022603"/>
    </source>
</evidence>
<evidence type="ECO:0000256" key="3">
    <source>
        <dbReference type="ARBA" id="ARBA00022679"/>
    </source>
</evidence>
<dbReference type="InterPro" id="IPR029063">
    <property type="entry name" value="SAM-dependent_MTases_sf"/>
</dbReference>
<evidence type="ECO:0000313" key="8">
    <source>
        <dbReference type="EMBL" id="SOH93105.1"/>
    </source>
</evidence>
<dbReference type="PANTHER" id="PTHR22807:SF61">
    <property type="entry name" value="NOL1_NOP2_SUN FAMILY PROTEIN _ ANTITERMINATION NUSB DOMAIN-CONTAINING PROTEIN"/>
    <property type="match status" value="1"/>
</dbReference>
<proteinExistence type="inferred from homology"/>
<dbReference type="Gene3D" id="1.10.940.10">
    <property type="entry name" value="NusB-like"/>
    <property type="match status" value="1"/>
</dbReference>
<evidence type="ECO:0000259" key="7">
    <source>
        <dbReference type="PROSITE" id="PS51686"/>
    </source>
</evidence>
<dbReference type="GO" id="GO:0003723">
    <property type="term" value="F:RNA binding"/>
    <property type="evidence" value="ECO:0007669"/>
    <property type="project" value="UniProtKB-UniRule"/>
</dbReference>
<dbReference type="GO" id="GO:0008173">
    <property type="term" value="F:RNA methyltransferase activity"/>
    <property type="evidence" value="ECO:0007669"/>
    <property type="project" value="InterPro"/>
</dbReference>
<evidence type="ECO:0000256" key="5">
    <source>
        <dbReference type="ARBA" id="ARBA00022884"/>
    </source>
</evidence>
<dbReference type="SUPFAM" id="SSF48013">
    <property type="entry name" value="NusB-like"/>
    <property type="match status" value="1"/>
</dbReference>
<accession>A0A2C9CPH7</accession>
<dbReference type="GO" id="GO:0006355">
    <property type="term" value="P:regulation of DNA-templated transcription"/>
    <property type="evidence" value="ECO:0007669"/>
    <property type="project" value="InterPro"/>
</dbReference>
<evidence type="ECO:0000256" key="4">
    <source>
        <dbReference type="ARBA" id="ARBA00022691"/>
    </source>
</evidence>
<organism evidence="8 9">
    <name type="scientific">Pontivivens marinum</name>
    <dbReference type="NCBI Taxonomy" id="1690039"/>
    <lineage>
        <taxon>Bacteria</taxon>
        <taxon>Pseudomonadati</taxon>
        <taxon>Pseudomonadota</taxon>
        <taxon>Alphaproteobacteria</taxon>
        <taxon>Rhodobacterales</taxon>
        <taxon>Paracoccaceae</taxon>
        <taxon>Pontivivens</taxon>
    </lineage>
</organism>
<dbReference type="InterPro" id="IPR001678">
    <property type="entry name" value="MeTrfase_RsmB-F_NOP2_dom"/>
</dbReference>
<dbReference type="Pfam" id="PF01029">
    <property type="entry name" value="NusB"/>
    <property type="match status" value="1"/>
</dbReference>
<feature type="active site" description="Nucleophile" evidence="6">
    <location>
        <position position="353"/>
    </location>
</feature>
<dbReference type="EMBL" id="OCTN01000001">
    <property type="protein sequence ID" value="SOH93105.1"/>
    <property type="molecule type" value="Genomic_DNA"/>
</dbReference>
<dbReference type="Gene3D" id="3.40.50.150">
    <property type="entry name" value="Vaccinia Virus protein VP39"/>
    <property type="match status" value="1"/>
</dbReference>
<gene>
    <name evidence="8" type="ORF">SAMN06273572_101960</name>
</gene>
<dbReference type="InterPro" id="IPR018314">
    <property type="entry name" value="RsmB/NOL1/NOP2-like_CS"/>
</dbReference>
<evidence type="ECO:0000256" key="6">
    <source>
        <dbReference type="PROSITE-ProRule" id="PRU01023"/>
    </source>
</evidence>
<dbReference type="Proteomes" id="UP000220034">
    <property type="component" value="Unassembled WGS sequence"/>
</dbReference>
<dbReference type="CDD" id="cd02440">
    <property type="entry name" value="AdoMet_MTases"/>
    <property type="match status" value="1"/>
</dbReference>
<feature type="binding site" evidence="6">
    <location>
        <begin position="237"/>
        <end position="243"/>
    </location>
    <ligand>
        <name>S-adenosyl-L-methionine</name>
        <dbReference type="ChEBI" id="CHEBI:59789"/>
    </ligand>
</feature>
<keyword evidence="9" id="KW-1185">Reference proteome</keyword>
<name>A0A2C9CPH7_9RHOB</name>
<evidence type="ECO:0000256" key="1">
    <source>
        <dbReference type="ARBA" id="ARBA00007494"/>
    </source>
</evidence>
<dbReference type="InterPro" id="IPR049560">
    <property type="entry name" value="MeTrfase_RsmB-F_NOP2_cat"/>
</dbReference>
<sequence length="421" mass="45502">MSAPGLPARLAAAELLIGVLSDGIMLGDLVEKLPRDLPPPARARAQSLAAMVLRNLEPIDTVLDQFLTRKPPVRAMHALRIAAAEMLIDEVAPHAAVDAAVRAARSDPKSSRLSGLVNAVARNISREGYDIWAQMEPQRLPHWLRAPLLRAYGEDAVDAMERVHAGGAPLDLTLRGEQPEGLEGEMAPTGTLRRYRSGQVSALPGYEEGAFWVQDAAAALPARVLDAKSGERVLDLCAAPGGKTLQLAAAGADVVALDISSKRLERVRENLARTKLTAEIVRADAMGWQPDAPFDAILLDAPCTATGTLRRHPDLPFVKTGEENKSLVKLQRDLLERAAKWVKPGGRLVFCTCSLLPSEGEVPVSRFLETHPDWSLDPIDATALGGDEHWVVDGALRLRPDYWAEQGGMDGFYIAHLIKSA</sequence>
<feature type="binding site" evidence="6">
    <location>
        <position position="258"/>
    </location>
    <ligand>
        <name>S-adenosyl-L-methionine</name>
        <dbReference type="ChEBI" id="CHEBI:59789"/>
    </ligand>
</feature>
<dbReference type="PROSITE" id="PS51686">
    <property type="entry name" value="SAM_MT_RSMB_NOP"/>
    <property type="match status" value="1"/>
</dbReference>
<feature type="binding site" evidence="6">
    <location>
        <position position="300"/>
    </location>
    <ligand>
        <name>S-adenosyl-L-methionine</name>
        <dbReference type="ChEBI" id="CHEBI:59789"/>
    </ligand>
</feature>
<dbReference type="PRINTS" id="PR02008">
    <property type="entry name" value="RCMTFAMILY"/>
</dbReference>
<dbReference type="PROSITE" id="PS01153">
    <property type="entry name" value="NOL1_NOP2_SUN"/>
    <property type="match status" value="1"/>
</dbReference>